<sequence length="179" mass="19809">MIRKSGSAIITNGRSGVNTISHNGSRISVANRSQLEPSPHELPVKDTDHAIDVAHVELSTQLCNTIADELTRTADNVVQLYKRLTIDNDGDPSRETIDRDTMLRGLESSVNETMRTLRLVVAGSENCDDRSSESVVTNEATMKFQELLAGQDQSKVVNMMQQYSELLLTMMQQRMGGTQ</sequence>
<reference evidence="3" key="1">
    <citation type="submission" date="2025-08" db="UniProtKB">
        <authorList>
            <consortium name="RefSeq"/>
        </authorList>
    </citation>
    <scope>IDENTIFICATION</scope>
</reference>
<dbReference type="OrthoDB" id="6154712at2759"/>
<evidence type="ECO:0000313" key="2">
    <source>
        <dbReference type="Proteomes" id="UP000504615"/>
    </source>
</evidence>
<accession>A0A6I9WXF3</accession>
<name>A0A6I9WXF3_9HYME</name>
<feature type="compositionally biased region" description="Polar residues" evidence="1">
    <location>
        <begin position="8"/>
        <end position="24"/>
    </location>
</feature>
<evidence type="ECO:0000313" key="3">
    <source>
        <dbReference type="RefSeq" id="XP_011636610.1"/>
    </source>
</evidence>
<dbReference type="RefSeq" id="XP_011636610.1">
    <property type="nucleotide sequence ID" value="XM_011638308.1"/>
</dbReference>
<dbReference type="AlphaFoldDB" id="A0A6I9WXF3"/>
<dbReference type="GeneID" id="105426894"/>
<dbReference type="Proteomes" id="UP000504615">
    <property type="component" value="Unplaced"/>
</dbReference>
<protein>
    <submittedName>
        <fullName evidence="3">Uncharacterized protein LOC105426894 isoform X2</fullName>
    </submittedName>
</protein>
<proteinExistence type="predicted"/>
<keyword evidence="2" id="KW-1185">Reference proteome</keyword>
<gene>
    <name evidence="3" type="primary">LOC105426894</name>
</gene>
<organism evidence="2 3">
    <name type="scientific">Pogonomyrmex barbatus</name>
    <name type="common">red harvester ant</name>
    <dbReference type="NCBI Taxonomy" id="144034"/>
    <lineage>
        <taxon>Eukaryota</taxon>
        <taxon>Metazoa</taxon>
        <taxon>Ecdysozoa</taxon>
        <taxon>Arthropoda</taxon>
        <taxon>Hexapoda</taxon>
        <taxon>Insecta</taxon>
        <taxon>Pterygota</taxon>
        <taxon>Neoptera</taxon>
        <taxon>Endopterygota</taxon>
        <taxon>Hymenoptera</taxon>
        <taxon>Apocrita</taxon>
        <taxon>Aculeata</taxon>
        <taxon>Formicoidea</taxon>
        <taxon>Formicidae</taxon>
        <taxon>Myrmicinae</taxon>
        <taxon>Pogonomyrmex</taxon>
    </lineage>
</organism>
<evidence type="ECO:0000256" key="1">
    <source>
        <dbReference type="SAM" id="MobiDB-lite"/>
    </source>
</evidence>
<feature type="region of interest" description="Disordered" evidence="1">
    <location>
        <begin position="1"/>
        <end position="24"/>
    </location>
</feature>